<dbReference type="EMBL" id="QRXV01000037">
    <property type="protein sequence ID" value="RGU34430.1"/>
    <property type="molecule type" value="Genomic_DNA"/>
</dbReference>
<evidence type="ECO:0000313" key="11">
    <source>
        <dbReference type="Proteomes" id="UP000433928"/>
    </source>
</evidence>
<name>A0A174MXU0_BACUN</name>
<evidence type="ECO:0000313" key="8">
    <source>
        <dbReference type="Proteomes" id="UP000095766"/>
    </source>
</evidence>
<evidence type="ECO:0000313" key="5">
    <source>
        <dbReference type="EMBL" id="MDU0245663.1"/>
    </source>
</evidence>
<reference evidence="5" key="5">
    <citation type="submission" date="2023-10" db="EMBL/GenBank/DDBJ databases">
        <title>Genome of Potential pathogenic bacteria in Crohn's disease.</title>
        <authorList>
            <person name="Rodriguez-Palacios A."/>
        </authorList>
    </citation>
    <scope>NUCLEOTIDE SEQUENCE</scope>
    <source>
        <strain evidence="5">CavFT-hAR50</strain>
    </source>
</reference>
<reference evidence="1 8" key="1">
    <citation type="submission" date="2015-09" db="EMBL/GenBank/DDBJ databases">
        <authorList>
            <consortium name="Pathogen Informatics"/>
        </authorList>
    </citation>
    <scope>NUCLEOTIDE SEQUENCE [LARGE SCALE GENOMIC DNA]</scope>
    <source>
        <strain evidence="1 8">2789STDY5834898</strain>
    </source>
</reference>
<dbReference type="GeneID" id="99752261"/>
<evidence type="ECO:0000313" key="9">
    <source>
        <dbReference type="Proteomes" id="UP000260795"/>
    </source>
</evidence>
<dbReference type="Proteomes" id="UP000260795">
    <property type="component" value="Unassembled WGS sequence"/>
</dbReference>
<organism evidence="1 8">
    <name type="scientific">Bacteroides uniformis</name>
    <dbReference type="NCBI Taxonomy" id="820"/>
    <lineage>
        <taxon>Bacteria</taxon>
        <taxon>Pseudomonadati</taxon>
        <taxon>Bacteroidota</taxon>
        <taxon>Bacteroidia</taxon>
        <taxon>Bacteroidales</taxon>
        <taxon>Bacteroidaceae</taxon>
        <taxon>Bacteroides</taxon>
    </lineage>
</organism>
<evidence type="ECO:0000313" key="7">
    <source>
        <dbReference type="EMBL" id="RGU34430.1"/>
    </source>
</evidence>
<reference evidence="3 12" key="4">
    <citation type="submission" date="2022-10" db="EMBL/GenBank/DDBJ databases">
        <title>Human gut microbiome strain richness.</title>
        <authorList>
            <person name="Chen-Liaw A."/>
        </authorList>
    </citation>
    <scope>NUCLEOTIDE SEQUENCE [LARGE SCALE GENOMIC DNA]</scope>
    <source>
        <strain evidence="4">1001713st2_A4_1001713B170214_170313</strain>
        <strain evidence="3 12">D53st1_B1_D53t1_180928</strain>
    </source>
</reference>
<dbReference type="EMBL" id="JAQNSG010000028">
    <property type="protein sequence ID" value="MDC1882245.1"/>
    <property type="molecule type" value="Genomic_DNA"/>
</dbReference>
<protein>
    <submittedName>
        <fullName evidence="1">Uncharacterized protein</fullName>
    </submittedName>
</protein>
<dbReference type="Proteomes" id="UP001215818">
    <property type="component" value="Unassembled WGS sequence"/>
</dbReference>
<dbReference type="Proteomes" id="UP000284022">
    <property type="component" value="Unassembled WGS sequence"/>
</dbReference>
<dbReference type="EMBL" id="QSRK01000010">
    <property type="protein sequence ID" value="RGL14513.1"/>
    <property type="molecule type" value="Genomic_DNA"/>
</dbReference>
<evidence type="ECO:0000313" key="3">
    <source>
        <dbReference type="EMBL" id="MDC1793544.1"/>
    </source>
</evidence>
<dbReference type="EMBL" id="JAQNRK010000003">
    <property type="protein sequence ID" value="MDC1793544.1"/>
    <property type="molecule type" value="Genomic_DNA"/>
</dbReference>
<reference evidence="2 11" key="3">
    <citation type="journal article" date="2019" name="Nat. Med.">
        <title>A library of human gut bacterial isolates paired with longitudinal multiomics data enables mechanistic microbiome research.</title>
        <authorList>
            <person name="Poyet M."/>
            <person name="Groussin M."/>
            <person name="Gibbons S.M."/>
            <person name="Avila-Pacheco J."/>
            <person name="Jiang X."/>
            <person name="Kearney S.M."/>
            <person name="Perrotta A.R."/>
            <person name="Berdy B."/>
            <person name="Zhao S."/>
            <person name="Lieberman T.D."/>
            <person name="Swanson P.K."/>
            <person name="Smith M."/>
            <person name="Roesemann S."/>
            <person name="Alexander J.E."/>
            <person name="Rich S.A."/>
            <person name="Livny J."/>
            <person name="Vlamakis H."/>
            <person name="Clish C."/>
            <person name="Bullock K."/>
            <person name="Deik A."/>
            <person name="Scott J."/>
            <person name="Pierce K.A."/>
            <person name="Xavier R.J."/>
            <person name="Alm E.J."/>
        </authorList>
    </citation>
    <scope>NUCLEOTIDE SEQUENCE [LARGE SCALE GENOMIC DNA]</scope>
    <source>
        <strain evidence="2 11">BIOML-A27</strain>
    </source>
</reference>
<accession>A0A174MXU0</accession>
<dbReference type="AlphaFoldDB" id="A0A174MXU0"/>
<evidence type="ECO:0000313" key="4">
    <source>
        <dbReference type="EMBL" id="MDC1882245.1"/>
    </source>
</evidence>
<gene>
    <name evidence="7" type="ORF">DWW83_20885</name>
    <name evidence="6" type="ORF">DXC80_08355</name>
    <name evidence="1" type="ORF">ERS852510_01419</name>
    <name evidence="2" type="ORF">GAQ59_10305</name>
    <name evidence="3" type="ORF">POY73_05255</name>
    <name evidence="4" type="ORF">POZ24_19850</name>
    <name evidence="5" type="ORF">RVH16_13220</name>
</gene>
<evidence type="ECO:0000313" key="10">
    <source>
        <dbReference type="Proteomes" id="UP000284022"/>
    </source>
</evidence>
<dbReference type="EMBL" id="CZAO01000006">
    <property type="protein sequence ID" value="CUP38615.1"/>
    <property type="molecule type" value="Genomic_DNA"/>
</dbReference>
<evidence type="ECO:0000313" key="1">
    <source>
        <dbReference type="EMBL" id="CUP38615.1"/>
    </source>
</evidence>
<dbReference type="EMBL" id="JAWDEU010000002">
    <property type="protein sequence ID" value="MDU0245663.1"/>
    <property type="molecule type" value="Genomic_DNA"/>
</dbReference>
<dbReference type="EMBL" id="WCUG01000008">
    <property type="protein sequence ID" value="KAB4169576.1"/>
    <property type="molecule type" value="Genomic_DNA"/>
</dbReference>
<evidence type="ECO:0000313" key="12">
    <source>
        <dbReference type="Proteomes" id="UP001215818"/>
    </source>
</evidence>
<reference evidence="9 10" key="2">
    <citation type="submission" date="2018-08" db="EMBL/GenBank/DDBJ databases">
        <title>A genome reference for cultivated species of the human gut microbiota.</title>
        <authorList>
            <person name="Zou Y."/>
            <person name="Xue W."/>
            <person name="Luo G."/>
        </authorList>
    </citation>
    <scope>NUCLEOTIDE SEQUENCE [LARGE SCALE GENOMIC DNA]</scope>
    <source>
        <strain evidence="7 10">AF17-20</strain>
        <strain evidence="6 9">TF08-13</strain>
    </source>
</reference>
<evidence type="ECO:0000313" key="6">
    <source>
        <dbReference type="EMBL" id="RGL14513.1"/>
    </source>
</evidence>
<dbReference type="Proteomes" id="UP001181247">
    <property type="component" value="Unassembled WGS sequence"/>
</dbReference>
<dbReference type="RefSeq" id="WP_005828963.1">
    <property type="nucleotide sequence ID" value="NZ_BQNO01000001.1"/>
</dbReference>
<sequence>MLKKEHKILVVVSPEPAERKRLLSRLAVRLGFALIPSDAAKIISNDIYGIDLATAYFVFCSSYNFRGAVLTNQRLYEMAARGLCVAVGVRSIPREYEFICKVFYPEDFP</sequence>
<evidence type="ECO:0000313" key="2">
    <source>
        <dbReference type="EMBL" id="KAB4169576.1"/>
    </source>
</evidence>
<proteinExistence type="predicted"/>
<dbReference type="Proteomes" id="UP000433928">
    <property type="component" value="Unassembled WGS sequence"/>
</dbReference>
<dbReference type="Proteomes" id="UP000095766">
    <property type="component" value="Unassembled WGS sequence"/>
</dbReference>
<dbReference type="Proteomes" id="UP001213309">
    <property type="component" value="Unassembled WGS sequence"/>
</dbReference>